<name>A0A0B6YM89_9EUPU</name>
<keyword evidence="1" id="KW-1133">Transmembrane helix</keyword>
<keyword evidence="1" id="KW-0472">Membrane</keyword>
<feature type="transmembrane region" description="Helical" evidence="1">
    <location>
        <begin position="26"/>
        <end position="43"/>
    </location>
</feature>
<evidence type="ECO:0000256" key="1">
    <source>
        <dbReference type="SAM" id="Phobius"/>
    </source>
</evidence>
<reference evidence="2" key="1">
    <citation type="submission" date="2014-12" db="EMBL/GenBank/DDBJ databases">
        <title>Insight into the proteome of Arion vulgaris.</title>
        <authorList>
            <person name="Aradska J."/>
            <person name="Bulat T."/>
            <person name="Smidak R."/>
            <person name="Sarate P."/>
            <person name="Gangsoo J."/>
            <person name="Sialana F."/>
            <person name="Bilban M."/>
            <person name="Lubec G."/>
        </authorList>
    </citation>
    <scope>NUCLEOTIDE SEQUENCE</scope>
    <source>
        <tissue evidence="2">Skin</tissue>
    </source>
</reference>
<gene>
    <name evidence="2" type="primary">ORF28044</name>
</gene>
<organism evidence="2">
    <name type="scientific">Arion vulgaris</name>
    <dbReference type="NCBI Taxonomy" id="1028688"/>
    <lineage>
        <taxon>Eukaryota</taxon>
        <taxon>Metazoa</taxon>
        <taxon>Spiralia</taxon>
        <taxon>Lophotrochozoa</taxon>
        <taxon>Mollusca</taxon>
        <taxon>Gastropoda</taxon>
        <taxon>Heterobranchia</taxon>
        <taxon>Euthyneura</taxon>
        <taxon>Panpulmonata</taxon>
        <taxon>Eupulmonata</taxon>
        <taxon>Stylommatophora</taxon>
        <taxon>Helicina</taxon>
        <taxon>Arionoidea</taxon>
        <taxon>Arionidae</taxon>
        <taxon>Arion</taxon>
    </lineage>
</organism>
<sequence>LAFNCPQSKYKAAVVLCERKHALDSSLFWAFQFFCTFWVVSYARHTPHHQRRAHLPTDGPTRMHVRSALVP</sequence>
<proteinExistence type="predicted"/>
<evidence type="ECO:0000313" key="2">
    <source>
        <dbReference type="EMBL" id="CEK56600.1"/>
    </source>
</evidence>
<protein>
    <submittedName>
        <fullName evidence="2">Uncharacterized protein</fullName>
    </submittedName>
</protein>
<keyword evidence="1" id="KW-0812">Transmembrane</keyword>
<feature type="non-terminal residue" evidence="2">
    <location>
        <position position="71"/>
    </location>
</feature>
<feature type="non-terminal residue" evidence="2">
    <location>
        <position position="1"/>
    </location>
</feature>
<accession>A0A0B6YM89</accession>
<dbReference type="AlphaFoldDB" id="A0A0B6YM89"/>
<dbReference type="EMBL" id="HACG01009735">
    <property type="protein sequence ID" value="CEK56600.1"/>
    <property type="molecule type" value="Transcribed_RNA"/>
</dbReference>